<organism evidence="2">
    <name type="scientific">Leptospira ellisii</name>
    <dbReference type="NCBI Taxonomy" id="2023197"/>
    <lineage>
        <taxon>Bacteria</taxon>
        <taxon>Pseudomonadati</taxon>
        <taxon>Spirochaetota</taxon>
        <taxon>Spirochaetia</taxon>
        <taxon>Leptospirales</taxon>
        <taxon>Leptospiraceae</taxon>
        <taxon>Leptospira</taxon>
    </lineage>
</organism>
<reference evidence="1 3" key="2">
    <citation type="journal article" date="2018" name="Microb. Genom.">
        <title>Deciphering the unexplored Leptospira diversity from soils uncovers genomic evolution to virulence.</title>
        <authorList>
            <person name="Thibeaux R."/>
            <person name="Iraola G."/>
            <person name="Ferres I."/>
            <person name="Bierque E."/>
            <person name="Girault D."/>
            <person name="Soupe-Gilbert M.E."/>
            <person name="Picardeau M."/>
            <person name="Goarant C."/>
        </authorList>
    </citation>
    <scope>NUCLEOTIDE SEQUENCE [LARGE SCALE GENOMIC DNA]</scope>
    <source>
        <strain evidence="1 3">ATI7-C-A5</strain>
    </source>
</reference>
<comment type="caution">
    <text evidence="2">The sequence shown here is derived from an EMBL/GenBank/DDBJ whole genome shotgun (WGS) entry which is preliminary data.</text>
</comment>
<accession>A0A2N0BQU6</accession>
<dbReference type="AlphaFoldDB" id="A0A2N0BQU6"/>
<dbReference type="EMBL" id="NPEF01000094">
    <property type="protein sequence ID" value="PJZ92937.1"/>
    <property type="molecule type" value="Genomic_DNA"/>
</dbReference>
<evidence type="ECO:0000313" key="3">
    <source>
        <dbReference type="Proteomes" id="UP000232122"/>
    </source>
</evidence>
<sequence>MIFGTFSACQHARVRFPQNPPKSCLNPANQKQCKTAMEERERLNSQPSPVHTIPQPFYFWGMNPKNYPVEAASYCPNGVREAHQYSTFFDSLYEQLTLGIYSPRTLDLVCYN</sequence>
<protein>
    <submittedName>
        <fullName evidence="2">Uncharacterized protein</fullName>
    </submittedName>
</protein>
<reference evidence="1" key="3">
    <citation type="submission" date="2023-10" db="EMBL/GenBank/DDBJ databases">
        <authorList>
            <person name="Picardeau M."/>
            <person name="Thibeaux R."/>
        </authorList>
    </citation>
    <scope>NUCLEOTIDE SEQUENCE</scope>
    <source>
        <strain evidence="1">ATI7-C-A5</strain>
    </source>
</reference>
<dbReference type="Proteomes" id="UP000232122">
    <property type="component" value="Unassembled WGS sequence"/>
</dbReference>
<accession>A0A2N0B8Q6</accession>
<reference evidence="2" key="1">
    <citation type="submission" date="2017-07" db="EMBL/GenBank/DDBJ databases">
        <title>Leptospira spp. isolated from tropical soils.</title>
        <authorList>
            <person name="Thibeaux R."/>
            <person name="Iraola G."/>
            <person name="Ferres I."/>
            <person name="Bierque E."/>
            <person name="Girault D."/>
            <person name="Soupe-Gilbert M.-E."/>
            <person name="Picardeau M."/>
            <person name="Goarant C."/>
        </authorList>
    </citation>
    <scope>NUCLEOTIDE SEQUENCE [LARGE SCALE GENOMIC DNA]</scope>
    <source>
        <strain evidence="2">ATI7-C-A5</strain>
    </source>
</reference>
<dbReference type="EMBL" id="NPEF02000008">
    <property type="protein sequence ID" value="MDV6235426.1"/>
    <property type="molecule type" value="Genomic_DNA"/>
</dbReference>
<dbReference type="OrthoDB" id="340162at2"/>
<proteinExistence type="predicted"/>
<keyword evidence="3" id="KW-1185">Reference proteome</keyword>
<evidence type="ECO:0000313" key="2">
    <source>
        <dbReference type="EMBL" id="PJZ92937.1"/>
    </source>
</evidence>
<name>A0A2N0BQU6_9LEPT</name>
<dbReference type="InterPro" id="IPR010438">
    <property type="entry name" value="Lambda_Bor"/>
</dbReference>
<gene>
    <name evidence="1" type="ORF">CH379_007270</name>
    <name evidence="2" type="ORF">CH379_10510</name>
</gene>
<dbReference type="Pfam" id="PF06291">
    <property type="entry name" value="Lambda_Bor"/>
    <property type="match status" value="1"/>
</dbReference>
<evidence type="ECO:0000313" key="1">
    <source>
        <dbReference type="EMBL" id="MDV6235426.1"/>
    </source>
</evidence>